<dbReference type="GO" id="GO:0016036">
    <property type="term" value="P:cellular response to phosphate starvation"/>
    <property type="evidence" value="ECO:0007669"/>
    <property type="project" value="TreeGrafter"/>
</dbReference>
<keyword evidence="7 14" id="KW-0812">Transmembrane</keyword>
<keyword evidence="6" id="KW-0808">Transferase</keyword>
<evidence type="ECO:0000313" key="20">
    <source>
        <dbReference type="Proteomes" id="UP000516160"/>
    </source>
</evidence>
<dbReference type="SUPFAM" id="SSF103190">
    <property type="entry name" value="Sensory domain-like"/>
    <property type="match status" value="1"/>
</dbReference>
<name>A0A7G9W4T0_ALKCA</name>
<evidence type="ECO:0000256" key="11">
    <source>
        <dbReference type="ARBA" id="ARBA00022989"/>
    </source>
</evidence>
<dbReference type="Gene3D" id="3.30.450.20">
    <property type="entry name" value="PAS domain"/>
    <property type="match status" value="1"/>
</dbReference>
<dbReference type="Pfam" id="PF13426">
    <property type="entry name" value="PAS_9"/>
    <property type="match status" value="1"/>
</dbReference>
<dbReference type="PROSITE" id="PS50112">
    <property type="entry name" value="PAS"/>
    <property type="match status" value="1"/>
</dbReference>
<dbReference type="FunFam" id="1.10.287.130:FF:000008">
    <property type="entry name" value="Two-component sensor histidine kinase"/>
    <property type="match status" value="1"/>
</dbReference>
<reference evidence="19 20" key="1">
    <citation type="submission" date="2020-07" db="EMBL/GenBank/DDBJ databases">
        <title>Alkalicella. sp. LB2 genome.</title>
        <authorList>
            <person name="Postec A."/>
            <person name="Quemeneur M."/>
        </authorList>
    </citation>
    <scope>NUCLEOTIDE SEQUENCE [LARGE SCALE GENOMIC DNA]</scope>
    <source>
        <strain evidence="19 20">LB2</strain>
    </source>
</reference>
<dbReference type="CDD" id="cd00075">
    <property type="entry name" value="HATPase"/>
    <property type="match status" value="1"/>
</dbReference>
<dbReference type="EC" id="2.7.13.3" evidence="3"/>
<dbReference type="PANTHER" id="PTHR45453">
    <property type="entry name" value="PHOSPHATE REGULON SENSOR PROTEIN PHOR"/>
    <property type="match status" value="1"/>
</dbReference>
<keyword evidence="20" id="KW-1185">Reference proteome</keyword>
<dbReference type="SUPFAM" id="SSF47384">
    <property type="entry name" value="Homodimeric domain of signal transducing histidine kinase"/>
    <property type="match status" value="1"/>
</dbReference>
<evidence type="ECO:0000313" key="19">
    <source>
        <dbReference type="EMBL" id="QNO13692.1"/>
    </source>
</evidence>
<dbReference type="InterPro" id="IPR003594">
    <property type="entry name" value="HATPase_dom"/>
</dbReference>
<evidence type="ECO:0000256" key="8">
    <source>
        <dbReference type="ARBA" id="ARBA00022741"/>
    </source>
</evidence>
<protein>
    <recommendedName>
        <fullName evidence="3">histidine kinase</fullName>
        <ecNumber evidence="3">2.7.13.3</ecNumber>
    </recommendedName>
</protein>
<evidence type="ECO:0000256" key="10">
    <source>
        <dbReference type="ARBA" id="ARBA00022840"/>
    </source>
</evidence>
<evidence type="ECO:0000256" key="13">
    <source>
        <dbReference type="ARBA" id="ARBA00023136"/>
    </source>
</evidence>
<keyword evidence="11 14" id="KW-1133">Transmembrane helix</keyword>
<dbReference type="PROSITE" id="PS50109">
    <property type="entry name" value="HIS_KIN"/>
    <property type="match status" value="1"/>
</dbReference>
<dbReference type="GO" id="GO:0005886">
    <property type="term" value="C:plasma membrane"/>
    <property type="evidence" value="ECO:0007669"/>
    <property type="project" value="UniProtKB-SubCell"/>
</dbReference>
<dbReference type="PRINTS" id="PR00344">
    <property type="entry name" value="BCTRLSENSOR"/>
</dbReference>
<dbReference type="SMART" id="SM00387">
    <property type="entry name" value="HATPase_c"/>
    <property type="match status" value="1"/>
</dbReference>
<dbReference type="InterPro" id="IPR050351">
    <property type="entry name" value="BphY/WalK/GraS-like"/>
</dbReference>
<dbReference type="Gene3D" id="3.30.565.10">
    <property type="entry name" value="Histidine kinase-like ATPase, C-terminal domain"/>
    <property type="match status" value="1"/>
</dbReference>
<keyword evidence="5" id="KW-0597">Phosphoprotein</keyword>
<evidence type="ECO:0000256" key="6">
    <source>
        <dbReference type="ARBA" id="ARBA00022679"/>
    </source>
</evidence>
<evidence type="ECO:0000259" key="18">
    <source>
        <dbReference type="PROSITE" id="PS50885"/>
    </source>
</evidence>
<dbReference type="InterPro" id="IPR003661">
    <property type="entry name" value="HisK_dim/P_dom"/>
</dbReference>
<dbReference type="CDD" id="cd00082">
    <property type="entry name" value="HisKA"/>
    <property type="match status" value="1"/>
</dbReference>
<dbReference type="PANTHER" id="PTHR45453:SF1">
    <property type="entry name" value="PHOSPHATE REGULON SENSOR PROTEIN PHOR"/>
    <property type="match status" value="1"/>
</dbReference>
<keyword evidence="8" id="KW-0547">Nucleotide-binding</keyword>
<feature type="domain" description="PAS" evidence="16">
    <location>
        <begin position="244"/>
        <end position="280"/>
    </location>
</feature>
<dbReference type="PROSITE" id="PS50113">
    <property type="entry name" value="PAC"/>
    <property type="match status" value="1"/>
</dbReference>
<dbReference type="Proteomes" id="UP000516160">
    <property type="component" value="Chromosome"/>
</dbReference>
<dbReference type="GO" id="GO:0005524">
    <property type="term" value="F:ATP binding"/>
    <property type="evidence" value="ECO:0007669"/>
    <property type="project" value="UniProtKB-KW"/>
</dbReference>
<dbReference type="InterPro" id="IPR004358">
    <property type="entry name" value="Sig_transdc_His_kin-like_C"/>
</dbReference>
<dbReference type="KEGG" id="acae:HYG86_02430"/>
<comment type="subcellular location">
    <subcellularLocation>
        <location evidence="2">Cell membrane</location>
        <topology evidence="2">Multi-pass membrane protein</topology>
    </subcellularLocation>
</comment>
<evidence type="ECO:0000256" key="9">
    <source>
        <dbReference type="ARBA" id="ARBA00022777"/>
    </source>
</evidence>
<evidence type="ECO:0000256" key="4">
    <source>
        <dbReference type="ARBA" id="ARBA00022475"/>
    </source>
</evidence>
<keyword evidence="12" id="KW-0902">Two-component regulatory system</keyword>
<dbReference type="RefSeq" id="WP_213167359.1">
    <property type="nucleotide sequence ID" value="NZ_CP058559.1"/>
</dbReference>
<dbReference type="Pfam" id="PF02518">
    <property type="entry name" value="HATPase_c"/>
    <property type="match status" value="1"/>
</dbReference>
<proteinExistence type="predicted"/>
<dbReference type="SMART" id="SM00388">
    <property type="entry name" value="HisKA"/>
    <property type="match status" value="1"/>
</dbReference>
<dbReference type="EMBL" id="CP058559">
    <property type="protein sequence ID" value="QNO13692.1"/>
    <property type="molecule type" value="Genomic_DNA"/>
</dbReference>
<evidence type="ECO:0000259" key="17">
    <source>
        <dbReference type="PROSITE" id="PS50113"/>
    </source>
</evidence>
<evidence type="ECO:0000256" key="5">
    <source>
        <dbReference type="ARBA" id="ARBA00022553"/>
    </source>
</evidence>
<keyword evidence="4" id="KW-1003">Cell membrane</keyword>
<evidence type="ECO:0000259" key="16">
    <source>
        <dbReference type="PROSITE" id="PS50112"/>
    </source>
</evidence>
<gene>
    <name evidence="19" type="ORF">HYG86_02430</name>
</gene>
<accession>A0A7G9W4T0</accession>
<dbReference type="SUPFAM" id="SSF55785">
    <property type="entry name" value="PYP-like sensor domain (PAS domain)"/>
    <property type="match status" value="1"/>
</dbReference>
<dbReference type="InterPro" id="IPR003660">
    <property type="entry name" value="HAMP_dom"/>
</dbReference>
<evidence type="ECO:0000256" key="12">
    <source>
        <dbReference type="ARBA" id="ARBA00023012"/>
    </source>
</evidence>
<dbReference type="GO" id="GO:0004721">
    <property type="term" value="F:phosphoprotein phosphatase activity"/>
    <property type="evidence" value="ECO:0007669"/>
    <property type="project" value="TreeGrafter"/>
</dbReference>
<feature type="transmembrane region" description="Helical" evidence="14">
    <location>
        <begin position="165"/>
        <end position="189"/>
    </location>
</feature>
<keyword evidence="13 14" id="KW-0472">Membrane</keyword>
<dbReference type="SUPFAM" id="SSF55874">
    <property type="entry name" value="ATPase domain of HSP90 chaperone/DNA topoisomerase II/histidine kinase"/>
    <property type="match status" value="1"/>
</dbReference>
<dbReference type="InterPro" id="IPR036097">
    <property type="entry name" value="HisK_dim/P_sf"/>
</dbReference>
<dbReference type="AlphaFoldDB" id="A0A7G9W4T0"/>
<organism evidence="19 20">
    <name type="scientific">Alkalicella caledoniensis</name>
    <dbReference type="NCBI Taxonomy" id="2731377"/>
    <lineage>
        <taxon>Bacteria</taxon>
        <taxon>Bacillati</taxon>
        <taxon>Bacillota</taxon>
        <taxon>Clostridia</taxon>
        <taxon>Eubacteriales</taxon>
        <taxon>Proteinivoracaceae</taxon>
        <taxon>Alkalicella</taxon>
    </lineage>
</organism>
<dbReference type="InterPro" id="IPR035965">
    <property type="entry name" value="PAS-like_dom_sf"/>
</dbReference>
<evidence type="ECO:0000256" key="1">
    <source>
        <dbReference type="ARBA" id="ARBA00000085"/>
    </source>
</evidence>
<feature type="domain" description="Histidine kinase" evidence="15">
    <location>
        <begin position="370"/>
        <end position="586"/>
    </location>
</feature>
<dbReference type="InterPro" id="IPR000014">
    <property type="entry name" value="PAS"/>
</dbReference>
<keyword evidence="9" id="KW-0418">Kinase</keyword>
<dbReference type="InterPro" id="IPR029151">
    <property type="entry name" value="Sensor-like_sf"/>
</dbReference>
<evidence type="ECO:0000256" key="2">
    <source>
        <dbReference type="ARBA" id="ARBA00004651"/>
    </source>
</evidence>
<dbReference type="SMART" id="SM00304">
    <property type="entry name" value="HAMP"/>
    <property type="match status" value="1"/>
</dbReference>
<feature type="transmembrane region" description="Helical" evidence="14">
    <location>
        <begin position="12"/>
        <end position="32"/>
    </location>
</feature>
<evidence type="ECO:0000256" key="14">
    <source>
        <dbReference type="SAM" id="Phobius"/>
    </source>
</evidence>
<dbReference type="Pfam" id="PF00672">
    <property type="entry name" value="HAMP"/>
    <property type="match status" value="1"/>
</dbReference>
<feature type="domain" description="PAC" evidence="17">
    <location>
        <begin position="313"/>
        <end position="366"/>
    </location>
</feature>
<sequence>MRFSIRNKITYTYAILFTIVFFILGAYLSSFFGEHYMEVLKENLINNTTLLADYVQVLNVEQLHEYSFNITDTLGLRVTVIDIYGVPIAETLKPVGELENHLNRPEIQSALQGQITTASRYSTTVNSEMLYSAAPIYNESGEVIGFFRLAKPLVEIDETLSKIRFAIIGASLIGLVLTGVFGSLISGAITSSIDKLTAKAKKFGKGVFKPVTEIHTKDEIGELEKVFNEMGHNIGKMIENSSKEKARVENILRNLPVGVLVINQNGLVETSNSAARAILGADSGGGTKPLTHLTRDYQVNDFVMNLLSGVEQDEIEIILLNSTGENQFIRFKGAGVYKNKVGQYEEIVVVLQDITDLRKLEQMRKDLVANVSHELRTPVTAIQGFAETLLDGDVDTETTDHFLGIIKTESLRLSRLITDLLNLSKLESNEKKRKEGSSNLKIVVESVVNLLKEKFESKGSSISIEVDEKINLAVDKDYVEQIIVNYLENAIKYTPVKTKITISAVPQDNGFVRIVVIDTGPGIPQRDQRRIFERFFRVEKSRQRGEGGTGLGLAIVKHIVEGFNGEVGVMSSESGTAFWATLPQKR</sequence>
<evidence type="ECO:0000259" key="15">
    <source>
        <dbReference type="PROSITE" id="PS50109"/>
    </source>
</evidence>
<dbReference type="InterPro" id="IPR005467">
    <property type="entry name" value="His_kinase_dom"/>
</dbReference>
<dbReference type="Gene3D" id="6.10.340.10">
    <property type="match status" value="1"/>
</dbReference>
<evidence type="ECO:0000256" key="3">
    <source>
        <dbReference type="ARBA" id="ARBA00012438"/>
    </source>
</evidence>
<feature type="domain" description="HAMP" evidence="18">
    <location>
        <begin position="187"/>
        <end position="239"/>
    </location>
</feature>
<keyword evidence="10" id="KW-0067">ATP-binding</keyword>
<dbReference type="InterPro" id="IPR036890">
    <property type="entry name" value="HATPase_C_sf"/>
</dbReference>
<dbReference type="CDD" id="cd06225">
    <property type="entry name" value="HAMP"/>
    <property type="match status" value="1"/>
</dbReference>
<dbReference type="PROSITE" id="PS50885">
    <property type="entry name" value="HAMP"/>
    <property type="match status" value="1"/>
</dbReference>
<evidence type="ECO:0000256" key="7">
    <source>
        <dbReference type="ARBA" id="ARBA00022692"/>
    </source>
</evidence>
<dbReference type="InterPro" id="IPR000700">
    <property type="entry name" value="PAS-assoc_C"/>
</dbReference>
<dbReference type="Gene3D" id="1.10.287.130">
    <property type="match status" value="1"/>
</dbReference>
<comment type="catalytic activity">
    <reaction evidence="1">
        <text>ATP + protein L-histidine = ADP + protein N-phospho-L-histidine.</text>
        <dbReference type="EC" id="2.7.13.3"/>
    </reaction>
</comment>
<dbReference type="FunFam" id="3.30.565.10:FF:000006">
    <property type="entry name" value="Sensor histidine kinase WalK"/>
    <property type="match status" value="1"/>
</dbReference>
<dbReference type="GO" id="GO:0000155">
    <property type="term" value="F:phosphorelay sensor kinase activity"/>
    <property type="evidence" value="ECO:0007669"/>
    <property type="project" value="InterPro"/>
</dbReference>
<dbReference type="Pfam" id="PF00512">
    <property type="entry name" value="HisKA"/>
    <property type="match status" value="1"/>
</dbReference>